<dbReference type="PANTHER" id="PTHR43441">
    <property type="entry name" value="RIBOSOMAL-PROTEIN-SERINE ACETYLTRANSFERASE"/>
    <property type="match status" value="1"/>
</dbReference>
<dbReference type="GO" id="GO:1990189">
    <property type="term" value="F:protein N-terminal-serine acetyltransferase activity"/>
    <property type="evidence" value="ECO:0007669"/>
    <property type="project" value="TreeGrafter"/>
</dbReference>
<comment type="caution">
    <text evidence="2">The sequence shown here is derived from an EMBL/GenBank/DDBJ whole genome shotgun (WGS) entry which is preliminary data.</text>
</comment>
<dbReference type="SUPFAM" id="SSF55729">
    <property type="entry name" value="Acyl-CoA N-acyltransferases (Nat)"/>
    <property type="match status" value="1"/>
</dbReference>
<evidence type="ECO:0000313" key="3">
    <source>
        <dbReference type="Proteomes" id="UP000053748"/>
    </source>
</evidence>
<dbReference type="STRING" id="674.VM_15325"/>
<dbReference type="EMBL" id="LOSJ02000001">
    <property type="protein sequence ID" value="PNM63840.1"/>
    <property type="molecule type" value="Genomic_DNA"/>
</dbReference>
<name>A0A2J9VJ62_VIBMI</name>
<dbReference type="GO" id="GO:0005737">
    <property type="term" value="C:cytoplasm"/>
    <property type="evidence" value="ECO:0007669"/>
    <property type="project" value="TreeGrafter"/>
</dbReference>
<gene>
    <name evidence="2" type="ORF">AL544_002490</name>
</gene>
<evidence type="ECO:0000313" key="2">
    <source>
        <dbReference type="EMBL" id="PNM63840.1"/>
    </source>
</evidence>
<protein>
    <submittedName>
        <fullName evidence="2">N-acetyltransferase</fullName>
    </submittedName>
</protein>
<dbReference type="GO" id="GO:0008999">
    <property type="term" value="F:protein-N-terminal-alanine acetyltransferase activity"/>
    <property type="evidence" value="ECO:0007669"/>
    <property type="project" value="TreeGrafter"/>
</dbReference>
<dbReference type="InterPro" id="IPR000182">
    <property type="entry name" value="GNAT_dom"/>
</dbReference>
<keyword evidence="3" id="KW-1185">Reference proteome</keyword>
<dbReference type="Pfam" id="PF13302">
    <property type="entry name" value="Acetyltransf_3"/>
    <property type="match status" value="1"/>
</dbReference>
<dbReference type="AlphaFoldDB" id="A0A2J9VJ62"/>
<sequence length="176" mass="19906">MESNRLKILPPSLELQPLMLAAIIESQSELKQFLPWVPYSMTPEESIKNTQQAIVNFQNFADELRFSLIEKESGQFVGAIGLIIRDKDIPFFEIGYWLRSSFVGCGYITEAVKVLERYAFDALGAKRVEIKAAESNYKSRNVAERCGYVYEGTHKNDRILPNGEISSTVVYAKTGL</sequence>
<dbReference type="InterPro" id="IPR051908">
    <property type="entry name" value="Ribosomal_N-acetyltransferase"/>
</dbReference>
<organism evidence="2 3">
    <name type="scientific">Vibrio mimicus</name>
    <dbReference type="NCBI Taxonomy" id="674"/>
    <lineage>
        <taxon>Bacteria</taxon>
        <taxon>Pseudomonadati</taxon>
        <taxon>Pseudomonadota</taxon>
        <taxon>Gammaproteobacteria</taxon>
        <taxon>Vibrionales</taxon>
        <taxon>Vibrionaceae</taxon>
        <taxon>Vibrio</taxon>
    </lineage>
</organism>
<accession>A0A2J9VJ62</accession>
<dbReference type="PANTHER" id="PTHR43441:SF3">
    <property type="entry name" value="ACETYLTRANSFERASE"/>
    <property type="match status" value="1"/>
</dbReference>
<dbReference type="RefSeq" id="WP_000445563.1">
    <property type="nucleotide sequence ID" value="NZ_CAWMSS010000002.1"/>
</dbReference>
<dbReference type="InterPro" id="IPR016181">
    <property type="entry name" value="Acyl_CoA_acyltransferase"/>
</dbReference>
<dbReference type="Gene3D" id="3.40.630.30">
    <property type="match status" value="1"/>
</dbReference>
<dbReference type="Proteomes" id="UP000053748">
    <property type="component" value="Unassembled WGS sequence"/>
</dbReference>
<proteinExistence type="predicted"/>
<feature type="domain" description="N-acetyltransferase" evidence="1">
    <location>
        <begin position="18"/>
        <end position="176"/>
    </location>
</feature>
<reference evidence="2" key="1">
    <citation type="submission" date="2017-12" db="EMBL/GenBank/DDBJ databases">
        <title>FDA dAtabase for Regulatory Grade micrObial Sequences (FDA-ARGOS): Supporting development and validation of Infectious Disease Dx tests.</title>
        <authorList>
            <person name="Hoffmann M."/>
            <person name="Allard M."/>
            <person name="Evans P."/>
            <person name="Brown E."/>
            <person name="Tallon L.J."/>
            <person name="Sadzewicz L."/>
            <person name="Sengamalay N."/>
            <person name="Ott S."/>
            <person name="Godinez A."/>
            <person name="Nagaraj S."/>
            <person name="Vavikolanu K."/>
            <person name="Aluvathingal J."/>
            <person name="Nadendla S."/>
            <person name="Hobson J."/>
            <person name="Sichtig H."/>
        </authorList>
    </citation>
    <scope>NUCLEOTIDE SEQUENCE [LARGE SCALE GENOMIC DNA]</scope>
    <source>
        <strain evidence="2">FDAARGOS_113</strain>
    </source>
</reference>
<dbReference type="PROSITE" id="PS51186">
    <property type="entry name" value="GNAT"/>
    <property type="match status" value="1"/>
</dbReference>
<dbReference type="OrthoDB" id="9784707at2"/>
<evidence type="ECO:0000259" key="1">
    <source>
        <dbReference type="PROSITE" id="PS51186"/>
    </source>
</evidence>